<dbReference type="PANTHER" id="PTHR47510">
    <property type="entry name" value="REVERSE TRANSCRIPTASE DOMAIN-CONTAINING PROTEIN"/>
    <property type="match status" value="1"/>
</dbReference>
<gene>
    <name evidence="1" type="ORF">PACLA_8A068543</name>
</gene>
<proteinExistence type="predicted"/>
<keyword evidence="2" id="KW-1185">Reference proteome</keyword>
<sequence length="426" mass="49282">MASEDWTTVYSALDVDEKVSAYNSIIIKMLDEFLPEKNIRVHHSDKPWITGNIKMQIKARQKAFSRGDQPRYKQLCEKVANLISKAKATYYRSKASEFRTSNQSKWYNCIYSLVNAENTTHTQFPHRPEHLDLSDLAEKLQKAFTKPWSDRYTNVAFEIPEVNHPHKNNKPPLPSIGQVKAVLKHLNPRKATGIDKVPAWMLKQYHEDLAPVVYDIVCCSINQCCYPSLYKHALISPVPKVQPPRDINNDFRQISVLPHLAKILEKIQLQLNIEDLKIKNNQHAFTQHRSTVSALISTTQTWFNATDWSKTGKMGDMWISFTDAIPEPPRLRIGNELIERVNAFKLLGVSFQNNLKWNAHVEEITRKANKRLYHLRECRKSPLPAEVGIITYQSKIRPILEYASPVWAGLPNYLRDEIERVQSRSF</sequence>
<dbReference type="AlphaFoldDB" id="A0A6S7I6P9"/>
<evidence type="ECO:0000313" key="2">
    <source>
        <dbReference type="Proteomes" id="UP001152795"/>
    </source>
</evidence>
<dbReference type="Proteomes" id="UP001152795">
    <property type="component" value="Unassembled WGS sequence"/>
</dbReference>
<dbReference type="OrthoDB" id="411378at2759"/>
<protein>
    <submittedName>
        <fullName evidence="1">Uncharacterized protein</fullName>
    </submittedName>
</protein>
<accession>A0A6S7I6P9</accession>
<dbReference type="PANTHER" id="PTHR47510:SF3">
    <property type="entry name" value="ENDO_EXONUCLEASE_PHOSPHATASE DOMAIN-CONTAINING PROTEIN"/>
    <property type="match status" value="1"/>
</dbReference>
<dbReference type="EMBL" id="CACRXK020003756">
    <property type="protein sequence ID" value="CAB4000108.1"/>
    <property type="molecule type" value="Genomic_DNA"/>
</dbReference>
<evidence type="ECO:0000313" key="1">
    <source>
        <dbReference type="EMBL" id="CAB4000108.1"/>
    </source>
</evidence>
<name>A0A6S7I6P9_PARCT</name>
<comment type="caution">
    <text evidence="1">The sequence shown here is derived from an EMBL/GenBank/DDBJ whole genome shotgun (WGS) entry which is preliminary data.</text>
</comment>
<reference evidence="1" key="1">
    <citation type="submission" date="2020-04" db="EMBL/GenBank/DDBJ databases">
        <authorList>
            <person name="Alioto T."/>
            <person name="Alioto T."/>
            <person name="Gomez Garrido J."/>
        </authorList>
    </citation>
    <scope>NUCLEOTIDE SEQUENCE</scope>
    <source>
        <strain evidence="1">A484AB</strain>
    </source>
</reference>
<organism evidence="1 2">
    <name type="scientific">Paramuricea clavata</name>
    <name type="common">Red gorgonian</name>
    <name type="synonym">Violescent sea-whip</name>
    <dbReference type="NCBI Taxonomy" id="317549"/>
    <lineage>
        <taxon>Eukaryota</taxon>
        <taxon>Metazoa</taxon>
        <taxon>Cnidaria</taxon>
        <taxon>Anthozoa</taxon>
        <taxon>Octocorallia</taxon>
        <taxon>Malacalcyonacea</taxon>
        <taxon>Plexauridae</taxon>
        <taxon>Paramuricea</taxon>
    </lineage>
</organism>